<dbReference type="EMBL" id="LAZR01003302">
    <property type="protein sequence ID" value="KKN19786.1"/>
    <property type="molecule type" value="Genomic_DNA"/>
</dbReference>
<comment type="caution">
    <text evidence="1">The sequence shown here is derived from an EMBL/GenBank/DDBJ whole genome shotgun (WGS) entry which is preliminary data.</text>
</comment>
<accession>A0A0F9R3G1</accession>
<organism evidence="1">
    <name type="scientific">marine sediment metagenome</name>
    <dbReference type="NCBI Taxonomy" id="412755"/>
    <lineage>
        <taxon>unclassified sequences</taxon>
        <taxon>metagenomes</taxon>
        <taxon>ecological metagenomes</taxon>
    </lineage>
</organism>
<evidence type="ECO:0000313" key="1">
    <source>
        <dbReference type="EMBL" id="KKN19786.1"/>
    </source>
</evidence>
<gene>
    <name evidence="1" type="ORF">LCGC14_0942350</name>
</gene>
<proteinExistence type="predicted"/>
<reference evidence="1" key="1">
    <citation type="journal article" date="2015" name="Nature">
        <title>Complex archaea that bridge the gap between prokaryotes and eukaryotes.</title>
        <authorList>
            <person name="Spang A."/>
            <person name="Saw J.H."/>
            <person name="Jorgensen S.L."/>
            <person name="Zaremba-Niedzwiedzka K."/>
            <person name="Martijn J."/>
            <person name="Lind A.E."/>
            <person name="van Eijk R."/>
            <person name="Schleper C."/>
            <person name="Guy L."/>
            <person name="Ettema T.J."/>
        </authorList>
    </citation>
    <scope>NUCLEOTIDE SEQUENCE</scope>
</reference>
<name>A0A0F9R3G1_9ZZZZ</name>
<dbReference type="AlphaFoldDB" id="A0A0F9R3G1"/>
<sequence length="139" mass="15570">MLTTNDRRADLIIGFALRFLFDNFDSDIEEDLNDVLNDKEQPSLINLEELCQMALRCCRALTIAGMWLRRKLRRGLGGSTGRFSSQEVTAMPVKATCKPCGKGDQDCFKIGEDFVCVQCRGIYNEVRTLVLGATPGWEG</sequence>
<protein>
    <submittedName>
        <fullName evidence="1">Uncharacterized protein</fullName>
    </submittedName>
</protein>